<dbReference type="PANTHER" id="PTHR48078:SF9">
    <property type="entry name" value="D-SERINE DEHYDRATASE"/>
    <property type="match status" value="1"/>
</dbReference>
<comment type="catalytic activity">
    <reaction evidence="4">
        <text>D-serine = pyruvate + NH4(+)</text>
        <dbReference type="Rhea" id="RHEA:13977"/>
        <dbReference type="ChEBI" id="CHEBI:15361"/>
        <dbReference type="ChEBI" id="CHEBI:28938"/>
        <dbReference type="ChEBI" id="CHEBI:35247"/>
        <dbReference type="EC" id="4.3.1.18"/>
    </reaction>
</comment>
<dbReference type="STRING" id="1423735.FC15_GL001178"/>
<dbReference type="GO" id="GO:0016836">
    <property type="term" value="F:hydro-lyase activity"/>
    <property type="evidence" value="ECO:0007669"/>
    <property type="project" value="UniProtKB-UniRule"/>
</dbReference>
<dbReference type="PROSITE" id="PS00165">
    <property type="entry name" value="DEHYDRATASE_SER_THR"/>
    <property type="match status" value="1"/>
</dbReference>
<evidence type="ECO:0000313" key="6">
    <source>
        <dbReference type="EMBL" id="KRM10966.1"/>
    </source>
</evidence>
<dbReference type="GO" id="GO:0008721">
    <property type="term" value="F:D-serine ammonia-lyase activity"/>
    <property type="evidence" value="ECO:0007669"/>
    <property type="project" value="UniProtKB-EC"/>
</dbReference>
<proteinExistence type="inferred from homology"/>
<keyword evidence="7" id="KW-1185">Reference proteome</keyword>
<comment type="similarity">
    <text evidence="4">Belongs to the serine/threonine dehydratase family. DsdA subfamily.</text>
</comment>
<dbReference type="AlphaFoldDB" id="A0A0R1W6R3"/>
<reference evidence="6 7" key="1">
    <citation type="journal article" date="2015" name="Genome Announc.">
        <title>Expanding the biotechnology potential of lactobacilli through comparative genomics of 213 strains and associated genera.</title>
        <authorList>
            <person name="Sun Z."/>
            <person name="Harris H.M."/>
            <person name="McCann A."/>
            <person name="Guo C."/>
            <person name="Argimon S."/>
            <person name="Zhang W."/>
            <person name="Yang X."/>
            <person name="Jeffery I.B."/>
            <person name="Cooney J.C."/>
            <person name="Kagawa T.F."/>
            <person name="Liu W."/>
            <person name="Song Y."/>
            <person name="Salvetti E."/>
            <person name="Wrobel A."/>
            <person name="Rasinkangas P."/>
            <person name="Parkhill J."/>
            <person name="Rea M.C."/>
            <person name="O'Sullivan O."/>
            <person name="Ritari J."/>
            <person name="Douillard F.P."/>
            <person name="Paul Ross R."/>
            <person name="Yang R."/>
            <person name="Briner A.E."/>
            <person name="Felis G.E."/>
            <person name="de Vos W.M."/>
            <person name="Barrangou R."/>
            <person name="Klaenhammer T.R."/>
            <person name="Caufield P.W."/>
            <person name="Cui Y."/>
            <person name="Zhang H."/>
            <person name="O'Toole P.W."/>
        </authorList>
    </citation>
    <scope>NUCLEOTIDE SEQUENCE [LARGE SCALE GENOMIC DNA]</scope>
    <source>
        <strain evidence="6 7">DSM 17758</strain>
    </source>
</reference>
<dbReference type="PATRIC" id="fig|1423735.3.peg.1223"/>
<keyword evidence="3 4" id="KW-0456">Lyase</keyword>
<gene>
    <name evidence="4" type="primary">dsdA</name>
    <name evidence="6" type="ORF">FC15_GL001178</name>
</gene>
<sequence length="434" mass="47308">MLDINKLVTDFPEVGQLIAEKPLFWHNPNYQESAELPIDLADIFDAEARFQRFAKYFEVAFPETLPTKGILESPLIPIPEMQTSINEKLSSPLAGKLFLKADNLLPISGSIKSRGGIYEVLKFAEKIAVKAGMLVYEDNYAILASPEFKKLFSKYGIAVGSTGNLGLSIGIVAQKLGFQTTVHMSADAAQWKKDLLREKGAIVVEYNDNFSNAITAGREQAAKDPNVYFIDDEGSVDLFLGYSVAALRLQAQLKAASIQVNEDHPLFVYLPAGVGGSPGGVAFGLKQVFGEHVHPIFAEPTHIPSVTLGMMTGMNNQISVYDVGIDGITKADGLAVGRPSRIAGKFMRTLLLGTATFQDDRMMAELARLYETEKIKVEPSATSGFAILPRCQTELAKQYSLTDSTHIVWATGGAMVPADDFSRYLSEGQSLLEK</sequence>
<dbReference type="SUPFAM" id="SSF53686">
    <property type="entry name" value="Tryptophan synthase beta subunit-like PLP-dependent enzymes"/>
    <property type="match status" value="1"/>
</dbReference>
<evidence type="ECO:0000256" key="1">
    <source>
        <dbReference type="ARBA" id="ARBA00001933"/>
    </source>
</evidence>
<dbReference type="InterPro" id="IPR036052">
    <property type="entry name" value="TrpB-like_PALP_sf"/>
</dbReference>
<evidence type="ECO:0000313" key="7">
    <source>
        <dbReference type="Proteomes" id="UP000051315"/>
    </source>
</evidence>
<dbReference type="InterPro" id="IPR011780">
    <property type="entry name" value="D_Ser_am_lyase"/>
</dbReference>
<dbReference type="NCBIfam" id="TIGR02035">
    <property type="entry name" value="D_Ser_am_lyase"/>
    <property type="match status" value="1"/>
</dbReference>
<dbReference type="InterPro" id="IPR001926">
    <property type="entry name" value="TrpB-like_PALP"/>
</dbReference>
<feature type="domain" description="Tryptophan synthase beta chain-like PALP" evidence="5">
    <location>
        <begin position="88"/>
        <end position="397"/>
    </location>
</feature>
<dbReference type="PANTHER" id="PTHR48078">
    <property type="entry name" value="THREONINE DEHYDRATASE, MITOCHONDRIAL-RELATED"/>
    <property type="match status" value="1"/>
</dbReference>
<dbReference type="Proteomes" id="UP000051315">
    <property type="component" value="Unassembled WGS sequence"/>
</dbReference>
<evidence type="ECO:0000259" key="5">
    <source>
        <dbReference type="Pfam" id="PF00291"/>
    </source>
</evidence>
<dbReference type="HAMAP" id="MF_01030">
    <property type="entry name" value="D_Ser_dehydrat"/>
    <property type="match status" value="1"/>
</dbReference>
<evidence type="ECO:0000256" key="4">
    <source>
        <dbReference type="HAMAP-Rule" id="MF_01030"/>
    </source>
</evidence>
<evidence type="ECO:0000256" key="3">
    <source>
        <dbReference type="ARBA" id="ARBA00023239"/>
    </source>
</evidence>
<dbReference type="Gene3D" id="3.40.50.1100">
    <property type="match status" value="2"/>
</dbReference>
<keyword evidence="2 4" id="KW-0663">Pyridoxal phosphate</keyword>
<dbReference type="RefSeq" id="WP_057823828.1">
    <property type="nucleotide sequence ID" value="NZ_AZFX01000032.1"/>
</dbReference>
<dbReference type="EMBL" id="AZFX01000032">
    <property type="protein sequence ID" value="KRM10966.1"/>
    <property type="molecule type" value="Genomic_DNA"/>
</dbReference>
<dbReference type="OrthoDB" id="9780546at2"/>
<dbReference type="GO" id="GO:0009097">
    <property type="term" value="P:isoleucine biosynthetic process"/>
    <property type="evidence" value="ECO:0007669"/>
    <property type="project" value="TreeGrafter"/>
</dbReference>
<dbReference type="GO" id="GO:0030170">
    <property type="term" value="F:pyridoxal phosphate binding"/>
    <property type="evidence" value="ECO:0007669"/>
    <property type="project" value="InterPro"/>
</dbReference>
<name>A0A0R1W6R3_9LACO</name>
<comment type="cofactor">
    <cofactor evidence="1 4">
        <name>pyridoxal 5'-phosphate</name>
        <dbReference type="ChEBI" id="CHEBI:597326"/>
    </cofactor>
</comment>
<feature type="modified residue" description="N6-(pyridoxal phosphate)lysine" evidence="4">
    <location>
        <position position="112"/>
    </location>
</feature>
<organism evidence="6 7">
    <name type="scientific">Lapidilactobacillus concavus DSM 17758</name>
    <dbReference type="NCBI Taxonomy" id="1423735"/>
    <lineage>
        <taxon>Bacteria</taxon>
        <taxon>Bacillati</taxon>
        <taxon>Bacillota</taxon>
        <taxon>Bacilli</taxon>
        <taxon>Lactobacillales</taxon>
        <taxon>Lactobacillaceae</taxon>
        <taxon>Lapidilactobacillus</taxon>
    </lineage>
</organism>
<protein>
    <recommendedName>
        <fullName evidence="4">Probable D-serine dehydratase</fullName>
        <ecNumber evidence="4">4.3.1.18</ecNumber>
    </recommendedName>
    <alternativeName>
        <fullName evidence="4">D-serine deaminase</fullName>
        <shortName evidence="4">DSD</shortName>
    </alternativeName>
</protein>
<evidence type="ECO:0000256" key="2">
    <source>
        <dbReference type="ARBA" id="ARBA00022898"/>
    </source>
</evidence>
<dbReference type="GO" id="GO:0036088">
    <property type="term" value="P:D-serine catabolic process"/>
    <property type="evidence" value="ECO:0007669"/>
    <property type="project" value="TreeGrafter"/>
</dbReference>
<dbReference type="NCBIfam" id="NF002823">
    <property type="entry name" value="PRK02991.1"/>
    <property type="match status" value="1"/>
</dbReference>
<dbReference type="InterPro" id="IPR050147">
    <property type="entry name" value="Ser/Thr_Dehydratase"/>
</dbReference>
<accession>A0A0R1W6R3</accession>
<dbReference type="InterPro" id="IPR000634">
    <property type="entry name" value="Ser/Thr_deHydtase_PyrdxlP-BS"/>
</dbReference>
<comment type="caution">
    <text evidence="6">The sequence shown here is derived from an EMBL/GenBank/DDBJ whole genome shotgun (WGS) entry which is preliminary data.</text>
</comment>
<dbReference type="Pfam" id="PF00291">
    <property type="entry name" value="PALP"/>
    <property type="match status" value="1"/>
</dbReference>
<dbReference type="EC" id="4.3.1.18" evidence="4"/>